<dbReference type="STRING" id="1117707.VQ7734_00124"/>
<dbReference type="Proteomes" id="UP000184600">
    <property type="component" value="Unassembled WGS sequence"/>
</dbReference>
<keyword evidence="2" id="KW-1185">Reference proteome</keyword>
<evidence type="ECO:0000313" key="1">
    <source>
        <dbReference type="EMBL" id="SHO54410.1"/>
    </source>
</evidence>
<dbReference type="SUPFAM" id="SSF49464">
    <property type="entry name" value="Carboxypeptidase regulatory domain-like"/>
    <property type="match status" value="1"/>
</dbReference>
<evidence type="ECO:0000313" key="2">
    <source>
        <dbReference type="Proteomes" id="UP000184600"/>
    </source>
</evidence>
<dbReference type="OrthoDB" id="5919128at2"/>
<sequence length="543" mass="57546">MITLTGVLTDVGGNPIPKGLISFVSTRNCGESLNHAEINQRADANGNYAFKIKVGEYDVYAQVSRQSDVEPLGTCSVTSDLSGEMSLEDVMAINEPVLPASVIEVSKSLKECREIKETVTTLEESVQEKSETVSESAETVAQDKEVVTAALAKVQEAEESIATASQAVTDKAETVNSQYGEISEIYPDIKSKHQSITELSAQVTTLYDEVQEAAKTVSENAGLVQTAKSEIDVTASTVKEQADSVSDALVTIEADTKEVSDKHAEVLEKAKIISDAEAAITPLASQVSKDAKVATDSLAAIETLSESVTNNAAQVASDTKDVKTLHDEVQATAKTVSENATDAASSSVSAQASAETAKKAEEQAELLVSSATGGALLKDANLSDLPDINTALSNIGGVSDDDSRLSDSREWSASLVTTDEIETGSDTTAKKWSVSLVMAANAQWWAKSDAKTELSGKLVKTSNLSDLDSATEARQNLSVYSQTQVNNRLDKCVLKTTKICGKELSGDVDLTPADLGIDNTSDAEMHRRLRINSLIGESILPIK</sequence>
<gene>
    <name evidence="1" type="ORF">VQ7734_00124</name>
</gene>
<reference evidence="2" key="1">
    <citation type="submission" date="2016-12" db="EMBL/GenBank/DDBJ databases">
        <authorList>
            <person name="Rodrigo-Torres L."/>
            <person name="Arahal R.D."/>
            <person name="Lucena T."/>
        </authorList>
    </citation>
    <scope>NUCLEOTIDE SEQUENCE [LARGE SCALE GENOMIC DNA]</scope>
</reference>
<dbReference type="InterPro" id="IPR008969">
    <property type="entry name" value="CarboxyPept-like_regulatory"/>
</dbReference>
<dbReference type="EMBL" id="FRFG01000003">
    <property type="protein sequence ID" value="SHO54410.1"/>
    <property type="molecule type" value="Genomic_DNA"/>
</dbReference>
<name>A0A1M7YP52_9VIBR</name>
<organism evidence="1 2">
    <name type="scientific">Vibrio quintilis</name>
    <dbReference type="NCBI Taxonomy" id="1117707"/>
    <lineage>
        <taxon>Bacteria</taxon>
        <taxon>Pseudomonadati</taxon>
        <taxon>Pseudomonadota</taxon>
        <taxon>Gammaproteobacteria</taxon>
        <taxon>Vibrionales</taxon>
        <taxon>Vibrionaceae</taxon>
        <taxon>Vibrio</taxon>
    </lineage>
</organism>
<dbReference type="AlphaFoldDB" id="A0A1M7YP52"/>
<accession>A0A1M7YP52</accession>
<protein>
    <submittedName>
        <fullName evidence="1">Chromosome segregation protein</fullName>
    </submittedName>
</protein>
<dbReference type="RefSeq" id="WP_073579323.1">
    <property type="nucleotide sequence ID" value="NZ_AP024898.1"/>
</dbReference>
<proteinExistence type="predicted"/>